<gene>
    <name evidence="3" type="ORF">SAMN05192542_10770</name>
</gene>
<feature type="transmembrane region" description="Helical" evidence="2">
    <location>
        <begin position="20"/>
        <end position="40"/>
    </location>
</feature>
<dbReference type="Pfam" id="PF07963">
    <property type="entry name" value="N_methyl"/>
    <property type="match status" value="1"/>
</dbReference>
<dbReference type="EMBL" id="FOAJ01000007">
    <property type="protein sequence ID" value="SEL37219.1"/>
    <property type="molecule type" value="Genomic_DNA"/>
</dbReference>
<evidence type="ECO:0000313" key="4">
    <source>
        <dbReference type="Proteomes" id="UP000199120"/>
    </source>
</evidence>
<dbReference type="RefSeq" id="WP_090542653.1">
    <property type="nucleotide sequence ID" value="NZ_FNSR01000001.1"/>
</dbReference>
<reference evidence="4" key="1">
    <citation type="submission" date="2016-10" db="EMBL/GenBank/DDBJ databases">
        <authorList>
            <person name="Varghese N."/>
            <person name="Submissions S."/>
        </authorList>
    </citation>
    <scope>NUCLEOTIDE SEQUENCE [LARGE SCALE GENOMIC DNA]</scope>
    <source>
        <strain evidence="4">LMG 26416</strain>
    </source>
</reference>
<evidence type="ECO:0000313" key="3">
    <source>
        <dbReference type="EMBL" id="SEL37219.1"/>
    </source>
</evidence>
<accession>A0A1H7PNN5</accession>
<dbReference type="Proteomes" id="UP000199120">
    <property type="component" value="Unassembled WGS sequence"/>
</dbReference>
<dbReference type="OrthoDB" id="8592370at2"/>
<evidence type="ECO:0000256" key="1">
    <source>
        <dbReference type="SAM" id="MobiDB-lite"/>
    </source>
</evidence>
<dbReference type="STRING" id="416943.SAMN05445871_0932"/>
<dbReference type="GO" id="GO:0043683">
    <property type="term" value="P:type IV pilus assembly"/>
    <property type="evidence" value="ECO:0007669"/>
    <property type="project" value="InterPro"/>
</dbReference>
<protein>
    <submittedName>
        <fullName evidence="3">Type IV pilus assembly protein PilE</fullName>
    </submittedName>
</protein>
<name>A0A1H7PNN5_9BURK</name>
<organism evidence="3 4">
    <name type="scientific">Paraburkholderia caballeronis</name>
    <dbReference type="NCBI Taxonomy" id="416943"/>
    <lineage>
        <taxon>Bacteria</taxon>
        <taxon>Pseudomonadati</taxon>
        <taxon>Pseudomonadota</taxon>
        <taxon>Betaproteobacteria</taxon>
        <taxon>Burkholderiales</taxon>
        <taxon>Burkholderiaceae</taxon>
        <taxon>Paraburkholderia</taxon>
    </lineage>
</organism>
<feature type="region of interest" description="Disordered" evidence="1">
    <location>
        <begin position="126"/>
        <end position="150"/>
    </location>
</feature>
<dbReference type="AlphaFoldDB" id="A0A1H7PNN5"/>
<dbReference type="Pfam" id="PF16732">
    <property type="entry name" value="ComP_DUS"/>
    <property type="match status" value="1"/>
</dbReference>
<keyword evidence="2" id="KW-1133">Transmembrane helix</keyword>
<keyword evidence="4" id="KW-1185">Reference proteome</keyword>
<proteinExistence type="predicted"/>
<keyword evidence="2" id="KW-0812">Transmembrane</keyword>
<dbReference type="SUPFAM" id="SSF54523">
    <property type="entry name" value="Pili subunits"/>
    <property type="match status" value="1"/>
</dbReference>
<evidence type="ECO:0000256" key="2">
    <source>
        <dbReference type="SAM" id="Phobius"/>
    </source>
</evidence>
<dbReference type="PROSITE" id="PS00409">
    <property type="entry name" value="PROKAR_NTER_METHYL"/>
    <property type="match status" value="1"/>
</dbReference>
<dbReference type="InterPro" id="IPR012902">
    <property type="entry name" value="N_methyl_site"/>
</dbReference>
<sequence>MSRHRGEQEATVRDSGFTLLELVVALAIAAIVAAFALPAYHGQIARGHRTDAITALYRAAQFADTAAPDANTLPAGLDQSPSSGVAVYRLSLSRGDETNGGYVIEARPTEPGPMRDDACGTFRLDATGTRTNVPPGDASAPTLGECWRDR</sequence>
<keyword evidence="2" id="KW-0472">Membrane</keyword>
<dbReference type="NCBIfam" id="TIGR02532">
    <property type="entry name" value="IV_pilin_GFxxxE"/>
    <property type="match status" value="1"/>
</dbReference>
<dbReference type="InterPro" id="IPR031982">
    <property type="entry name" value="PilE-like"/>
</dbReference>
<dbReference type="Gene3D" id="3.30.700.10">
    <property type="entry name" value="Glycoprotein, Type 4 Pilin"/>
    <property type="match status" value="1"/>
</dbReference>
<dbReference type="InterPro" id="IPR045584">
    <property type="entry name" value="Pilin-like"/>
</dbReference>